<organism evidence="2 3">
    <name type="scientific">Legionella spiritensis</name>
    <dbReference type="NCBI Taxonomy" id="452"/>
    <lineage>
        <taxon>Bacteria</taxon>
        <taxon>Pseudomonadati</taxon>
        <taxon>Pseudomonadota</taxon>
        <taxon>Gammaproteobacteria</taxon>
        <taxon>Legionellales</taxon>
        <taxon>Legionellaceae</taxon>
        <taxon>Legionella</taxon>
    </lineage>
</organism>
<gene>
    <name evidence="2" type="ORF">Lspi_0858</name>
</gene>
<proteinExistence type="predicted"/>
<evidence type="ECO:0000313" key="3">
    <source>
        <dbReference type="Proteomes" id="UP000054877"/>
    </source>
</evidence>
<dbReference type="Pfam" id="PF09012">
    <property type="entry name" value="FeoC"/>
    <property type="match status" value="1"/>
</dbReference>
<dbReference type="InterPro" id="IPR036388">
    <property type="entry name" value="WH-like_DNA-bd_sf"/>
</dbReference>
<feature type="domain" description="Transcriptional regulator HTH-type FeoC" evidence="1">
    <location>
        <begin position="1"/>
        <end position="70"/>
    </location>
</feature>
<dbReference type="PATRIC" id="fig|452.5.peg.939"/>
<dbReference type="InterPro" id="IPR036390">
    <property type="entry name" value="WH_DNA-bd_sf"/>
</dbReference>
<dbReference type="SUPFAM" id="SSF46785">
    <property type="entry name" value="Winged helix' DNA-binding domain"/>
    <property type="match status" value="1"/>
</dbReference>
<dbReference type="AlphaFoldDB" id="A0A0W0Z762"/>
<dbReference type="EMBL" id="LNYX01000012">
    <property type="protein sequence ID" value="KTD64691.1"/>
    <property type="molecule type" value="Genomic_DNA"/>
</dbReference>
<dbReference type="RefSeq" id="WP_082642731.1">
    <property type="nucleotide sequence ID" value="NZ_CAAAII010000002.1"/>
</dbReference>
<comment type="caution">
    <text evidence="2">The sequence shown here is derived from an EMBL/GenBank/DDBJ whole genome shotgun (WGS) entry which is preliminary data.</text>
</comment>
<dbReference type="InterPro" id="IPR015102">
    <property type="entry name" value="Tscrpt_reg_HTH_FeoC"/>
</dbReference>
<protein>
    <submittedName>
        <fullName evidence="2">FeoC like transcriptional regulator</fullName>
    </submittedName>
</protein>
<dbReference type="Gene3D" id="1.10.10.10">
    <property type="entry name" value="Winged helix-like DNA-binding domain superfamily/Winged helix DNA-binding domain"/>
    <property type="match status" value="1"/>
</dbReference>
<keyword evidence="3" id="KW-1185">Reference proteome</keyword>
<evidence type="ECO:0000313" key="2">
    <source>
        <dbReference type="EMBL" id="KTD64691.1"/>
    </source>
</evidence>
<accession>A0A0W0Z762</accession>
<dbReference type="OrthoDB" id="467062at2"/>
<dbReference type="Proteomes" id="UP000054877">
    <property type="component" value="Unassembled WGS sequence"/>
</dbReference>
<name>A0A0W0Z762_LEGSP</name>
<reference evidence="2 3" key="1">
    <citation type="submission" date="2015-11" db="EMBL/GenBank/DDBJ databases">
        <title>Genomic analysis of 38 Legionella species identifies large and diverse effector repertoires.</title>
        <authorList>
            <person name="Burstein D."/>
            <person name="Amaro F."/>
            <person name="Zusman T."/>
            <person name="Lifshitz Z."/>
            <person name="Cohen O."/>
            <person name="Gilbert J.A."/>
            <person name="Pupko T."/>
            <person name="Shuman H.A."/>
            <person name="Segal G."/>
        </authorList>
    </citation>
    <scope>NUCLEOTIDE SEQUENCE [LARGE SCALE GENOMIC DNA]</scope>
    <source>
        <strain evidence="2 3">Mt.St.Helens-9</strain>
    </source>
</reference>
<evidence type="ECO:0000259" key="1">
    <source>
        <dbReference type="Pfam" id="PF09012"/>
    </source>
</evidence>
<dbReference type="STRING" id="452.Lspi_0858"/>
<sequence length="74" mass="8757">MLLQILDFIRQQKIASSQQLAREFHLDNQALQPMLEIWLRKGRIRVCEQKGACKSRCFKCRTGEPPVFYRYLTG</sequence>